<protein>
    <submittedName>
        <fullName evidence="2">32666_t:CDS:1</fullName>
    </submittedName>
</protein>
<keyword evidence="3" id="KW-1185">Reference proteome</keyword>
<proteinExistence type="predicted"/>
<feature type="compositionally biased region" description="Basic and acidic residues" evidence="1">
    <location>
        <begin position="226"/>
        <end position="236"/>
    </location>
</feature>
<feature type="region of interest" description="Disordered" evidence="1">
    <location>
        <begin position="214"/>
        <end position="272"/>
    </location>
</feature>
<name>A0ABN7V0Q1_GIGMA</name>
<gene>
    <name evidence="2" type="ORF">GMARGA_LOCUS12983</name>
</gene>
<feature type="compositionally biased region" description="Polar residues" evidence="1">
    <location>
        <begin position="214"/>
        <end position="225"/>
    </location>
</feature>
<evidence type="ECO:0000313" key="3">
    <source>
        <dbReference type="Proteomes" id="UP000789901"/>
    </source>
</evidence>
<evidence type="ECO:0000313" key="2">
    <source>
        <dbReference type="EMBL" id="CAG8714275.1"/>
    </source>
</evidence>
<sequence length="272" mass="31705">MRLDTEIQKLLQKEEQKIAGILQKFKNRILIKDKAVAVYLGIQHIKLVCIIREIIEDTRELQAIINESKDEHQLYKCKLETRDLQEETIRSNGTIYLIERKSSIDIEISEKEEKSCSTKVDYLVHDKGKKNIYKSRWALYNRVKVTTTNQTKTIQGTNEDTRAQKSKDACTLMAKLQYWTTKESEISRKSRSQQGHISKCILLQYQAILEARSSTTKTPTDTGHSNIKEGNYKKQQEWPTPYQRRGRSPTKPGLIKYNSSGVYNRQRNTKTF</sequence>
<dbReference type="Proteomes" id="UP000789901">
    <property type="component" value="Unassembled WGS sequence"/>
</dbReference>
<organism evidence="2 3">
    <name type="scientific">Gigaspora margarita</name>
    <dbReference type="NCBI Taxonomy" id="4874"/>
    <lineage>
        <taxon>Eukaryota</taxon>
        <taxon>Fungi</taxon>
        <taxon>Fungi incertae sedis</taxon>
        <taxon>Mucoromycota</taxon>
        <taxon>Glomeromycotina</taxon>
        <taxon>Glomeromycetes</taxon>
        <taxon>Diversisporales</taxon>
        <taxon>Gigasporaceae</taxon>
        <taxon>Gigaspora</taxon>
    </lineage>
</organism>
<dbReference type="EMBL" id="CAJVQB010008120">
    <property type="protein sequence ID" value="CAG8714275.1"/>
    <property type="molecule type" value="Genomic_DNA"/>
</dbReference>
<accession>A0ABN7V0Q1</accession>
<comment type="caution">
    <text evidence="2">The sequence shown here is derived from an EMBL/GenBank/DDBJ whole genome shotgun (WGS) entry which is preliminary data.</text>
</comment>
<feature type="compositionally biased region" description="Polar residues" evidence="1">
    <location>
        <begin position="257"/>
        <end position="272"/>
    </location>
</feature>
<evidence type="ECO:0000256" key="1">
    <source>
        <dbReference type="SAM" id="MobiDB-lite"/>
    </source>
</evidence>
<reference evidence="2 3" key="1">
    <citation type="submission" date="2021-06" db="EMBL/GenBank/DDBJ databases">
        <authorList>
            <person name="Kallberg Y."/>
            <person name="Tangrot J."/>
            <person name="Rosling A."/>
        </authorList>
    </citation>
    <scope>NUCLEOTIDE SEQUENCE [LARGE SCALE GENOMIC DNA]</scope>
    <source>
        <strain evidence="2 3">120-4 pot B 10/14</strain>
    </source>
</reference>